<sequence length="94" mass="10429">MSSLSPGPDATRRIRPKLFWRLLFLLVCLLAAFLYAGFISLGGYLLMLGFDQEAAQPRRLLAFAGAALILLVGGWLLKVAMPRKLVPTVVDRER</sequence>
<evidence type="ECO:0000313" key="2">
    <source>
        <dbReference type="EMBL" id="MEE1882738.1"/>
    </source>
</evidence>
<keyword evidence="1" id="KW-1133">Transmembrane helix</keyword>
<proteinExistence type="predicted"/>
<dbReference type="Proteomes" id="UP000199221">
    <property type="component" value="Unassembled WGS sequence"/>
</dbReference>
<feature type="transmembrane region" description="Helical" evidence="1">
    <location>
        <begin position="59"/>
        <end position="77"/>
    </location>
</feature>
<keyword evidence="1" id="KW-0812">Transmembrane</keyword>
<evidence type="ECO:0000313" key="3">
    <source>
        <dbReference type="EMBL" id="SEQ19478.1"/>
    </source>
</evidence>
<keyword evidence="1" id="KW-0472">Membrane</keyword>
<reference evidence="3 4" key="1">
    <citation type="submission" date="2016-10" db="EMBL/GenBank/DDBJ databases">
        <authorList>
            <person name="de Groot N.N."/>
        </authorList>
    </citation>
    <scope>NUCLEOTIDE SEQUENCE [LARGE SCALE GENOMIC DNA]</scope>
    <source>
        <strain evidence="3 4">LMG 27941</strain>
    </source>
</reference>
<reference evidence="2 5" key="2">
    <citation type="submission" date="2024-01" db="EMBL/GenBank/DDBJ databases">
        <title>Unpublished Manusciprt.</title>
        <authorList>
            <person name="Duman M."/>
            <person name="Valdes E.G."/>
            <person name="Ajmi N."/>
            <person name="Altun S."/>
            <person name="Saticioglu I.B."/>
        </authorList>
    </citation>
    <scope>NUCLEOTIDE SEQUENCE [LARGE SCALE GENOMIC DNA]</scope>
    <source>
        <strain evidence="2 5">139P</strain>
    </source>
</reference>
<dbReference type="RefSeq" id="WP_177182885.1">
    <property type="nucleotide sequence ID" value="NZ_FOEQ01000002.1"/>
</dbReference>
<name>A0A1H9E3H0_9PSED</name>
<dbReference type="Proteomes" id="UP001329505">
    <property type="component" value="Unassembled WGS sequence"/>
</dbReference>
<dbReference type="EMBL" id="JAZDQQ010000021">
    <property type="protein sequence ID" value="MEE1882738.1"/>
    <property type="molecule type" value="Genomic_DNA"/>
</dbReference>
<evidence type="ECO:0000313" key="4">
    <source>
        <dbReference type="Proteomes" id="UP000199221"/>
    </source>
</evidence>
<dbReference type="AlphaFoldDB" id="A0A1H9E3H0"/>
<protein>
    <submittedName>
        <fullName evidence="3">Uncharacterized protein</fullName>
    </submittedName>
</protein>
<evidence type="ECO:0000313" key="5">
    <source>
        <dbReference type="Proteomes" id="UP001329505"/>
    </source>
</evidence>
<organism evidence="3 4">
    <name type="scientific">Pseudomonas soli</name>
    <dbReference type="NCBI Taxonomy" id="1306993"/>
    <lineage>
        <taxon>Bacteria</taxon>
        <taxon>Pseudomonadati</taxon>
        <taxon>Pseudomonadota</taxon>
        <taxon>Gammaproteobacteria</taxon>
        <taxon>Pseudomonadales</taxon>
        <taxon>Pseudomonadaceae</taxon>
        <taxon>Pseudomonas</taxon>
    </lineage>
</organism>
<gene>
    <name evidence="3" type="ORF">SAMN05216230_102147</name>
    <name evidence="2" type="ORF">V0R55_21485</name>
</gene>
<accession>A0A1H9E3H0</accession>
<dbReference type="EMBL" id="FOEQ01000002">
    <property type="protein sequence ID" value="SEQ19478.1"/>
    <property type="molecule type" value="Genomic_DNA"/>
</dbReference>
<keyword evidence="5" id="KW-1185">Reference proteome</keyword>
<evidence type="ECO:0000256" key="1">
    <source>
        <dbReference type="SAM" id="Phobius"/>
    </source>
</evidence>
<feature type="transmembrane region" description="Helical" evidence="1">
    <location>
        <begin position="22"/>
        <end position="47"/>
    </location>
</feature>